<dbReference type="InterPro" id="IPR019681">
    <property type="entry name" value="DUF2530"/>
</dbReference>
<evidence type="ECO:0000256" key="2">
    <source>
        <dbReference type="SAM" id="Phobius"/>
    </source>
</evidence>
<feature type="transmembrane region" description="Helical" evidence="2">
    <location>
        <begin position="53"/>
        <end position="72"/>
    </location>
</feature>
<dbReference type="RefSeq" id="WP_207340557.1">
    <property type="nucleotide sequence ID" value="NZ_CP074405.1"/>
</dbReference>
<keyword evidence="2" id="KW-0812">Transmembrane</keyword>
<name>A0ABX8D6K4_9CELL</name>
<evidence type="ECO:0000313" key="4">
    <source>
        <dbReference type="Proteomes" id="UP000677804"/>
    </source>
</evidence>
<protein>
    <submittedName>
        <fullName evidence="3">DUF2530 domain-containing protein</fullName>
    </submittedName>
</protein>
<evidence type="ECO:0000256" key="1">
    <source>
        <dbReference type="SAM" id="MobiDB-lite"/>
    </source>
</evidence>
<dbReference type="EMBL" id="CP074405">
    <property type="protein sequence ID" value="QVI63082.1"/>
    <property type="molecule type" value="Genomic_DNA"/>
</dbReference>
<feature type="region of interest" description="Disordered" evidence="1">
    <location>
        <begin position="80"/>
        <end position="105"/>
    </location>
</feature>
<dbReference type="Pfam" id="PF10745">
    <property type="entry name" value="DUF2530"/>
    <property type="match status" value="1"/>
</dbReference>
<evidence type="ECO:0000313" key="3">
    <source>
        <dbReference type="EMBL" id="QVI63082.1"/>
    </source>
</evidence>
<feature type="transmembrane region" description="Helical" evidence="2">
    <location>
        <begin position="23"/>
        <end position="47"/>
    </location>
</feature>
<keyword evidence="4" id="KW-1185">Reference proteome</keyword>
<organism evidence="3 4">
    <name type="scientific">Cellulomonas wangleii</name>
    <dbReference type="NCBI Taxonomy" id="2816956"/>
    <lineage>
        <taxon>Bacteria</taxon>
        <taxon>Bacillati</taxon>
        <taxon>Actinomycetota</taxon>
        <taxon>Actinomycetes</taxon>
        <taxon>Micrococcales</taxon>
        <taxon>Cellulomonadaceae</taxon>
        <taxon>Cellulomonas</taxon>
    </lineage>
</organism>
<keyword evidence="2" id="KW-1133">Transmembrane helix</keyword>
<sequence>MPPIVKTLLRPQRTPPPPIDVDLARVMGAGTVVWAGALVITGVLSLLDVVPTSWVFVCAAGVLLGIVGVQWARRNGRLSADGTGAMIRPGDEATAPPTDGAPTDR</sequence>
<gene>
    <name evidence="3" type="ORF">KG103_03950</name>
</gene>
<dbReference type="Proteomes" id="UP000677804">
    <property type="component" value="Chromosome"/>
</dbReference>
<accession>A0ABX8D6K4</accession>
<proteinExistence type="predicted"/>
<keyword evidence="2" id="KW-0472">Membrane</keyword>
<reference evidence="3 4" key="1">
    <citation type="submission" date="2021-05" db="EMBL/GenBank/DDBJ databases">
        <title>Novel species in genus Cellulomonas.</title>
        <authorList>
            <person name="Zhang G."/>
        </authorList>
    </citation>
    <scope>NUCLEOTIDE SEQUENCE [LARGE SCALE GENOMIC DNA]</scope>
    <source>
        <strain evidence="4">zg-ZUI222</strain>
    </source>
</reference>